<reference evidence="1" key="1">
    <citation type="submission" date="2020-11" db="EMBL/GenBank/DDBJ databases">
        <title>Sequencing the genomes of 1000 actinobacteria strains.</title>
        <authorList>
            <person name="Klenk H.-P."/>
        </authorList>
    </citation>
    <scope>NUCLEOTIDE SEQUENCE</scope>
    <source>
        <strain evidence="1">DSM 45356</strain>
    </source>
</reference>
<protein>
    <submittedName>
        <fullName evidence="1">Uncharacterized protein (DUF1684 family)</fullName>
    </submittedName>
</protein>
<evidence type="ECO:0000313" key="1">
    <source>
        <dbReference type="EMBL" id="MBG6135338.1"/>
    </source>
</evidence>
<dbReference type="PANTHER" id="PTHR41913">
    <property type="entry name" value="DUF1684 DOMAIN-CONTAINING PROTEIN"/>
    <property type="match status" value="1"/>
</dbReference>
<dbReference type="RefSeq" id="WP_197002455.1">
    <property type="nucleotide sequence ID" value="NZ_BONS01000003.1"/>
</dbReference>
<comment type="caution">
    <text evidence="1">The sequence shown here is derived from an EMBL/GenBank/DDBJ whole genome shotgun (WGS) entry which is preliminary data.</text>
</comment>
<name>A0A8J7GG17_9ACTN</name>
<evidence type="ECO:0000313" key="2">
    <source>
        <dbReference type="Proteomes" id="UP000622552"/>
    </source>
</evidence>
<dbReference type="AlphaFoldDB" id="A0A8J7GG17"/>
<organism evidence="1 2">
    <name type="scientific">Longispora fulva</name>
    <dbReference type="NCBI Taxonomy" id="619741"/>
    <lineage>
        <taxon>Bacteria</taxon>
        <taxon>Bacillati</taxon>
        <taxon>Actinomycetota</taxon>
        <taxon>Actinomycetes</taxon>
        <taxon>Micromonosporales</taxon>
        <taxon>Micromonosporaceae</taxon>
        <taxon>Longispora</taxon>
    </lineage>
</organism>
<proteinExistence type="predicted"/>
<dbReference type="Pfam" id="PF07920">
    <property type="entry name" value="DUF1684"/>
    <property type="match status" value="1"/>
</dbReference>
<keyword evidence="2" id="KW-1185">Reference proteome</keyword>
<gene>
    <name evidence="1" type="ORF">IW245_001532</name>
</gene>
<accession>A0A8J7GG17</accession>
<dbReference type="EMBL" id="JADOUF010000001">
    <property type="protein sequence ID" value="MBG6135338.1"/>
    <property type="molecule type" value="Genomic_DNA"/>
</dbReference>
<sequence>MITPAEFVPEWELWHASRQKRVAATHGPLTLTGTHWLLYGDTVIDGVPGTWRAEDGQVRLTGGEGLSVTEGLLPVDRWLHYGEVDLLTIQRGEDLAVRVYDPRAEAVARFTRIDAFAPDPAWRIEAEFVPAADADSVHIAHSNTAREEDYPVFGTFVFEVDGVRAELVALHSGEENGAHLTFRDGTSGHESYGAARFLFVTAPPAGGPVTLDFNRSQLPPCAFSDAFVCPLPPPGNIVPFRIEAGEQRVVSEG</sequence>
<dbReference type="InterPro" id="IPR012467">
    <property type="entry name" value="DUF1684"/>
</dbReference>
<dbReference type="PANTHER" id="PTHR41913:SF1">
    <property type="entry name" value="DUF1684 DOMAIN-CONTAINING PROTEIN"/>
    <property type="match status" value="1"/>
</dbReference>
<dbReference type="Proteomes" id="UP000622552">
    <property type="component" value="Unassembled WGS sequence"/>
</dbReference>